<organism evidence="3 4">
    <name type="scientific">Williamsia sterculiae</name>
    <dbReference type="NCBI Taxonomy" id="1344003"/>
    <lineage>
        <taxon>Bacteria</taxon>
        <taxon>Bacillati</taxon>
        <taxon>Actinomycetota</taxon>
        <taxon>Actinomycetes</taxon>
        <taxon>Mycobacteriales</taxon>
        <taxon>Nocardiaceae</taxon>
        <taxon>Williamsia</taxon>
    </lineage>
</organism>
<dbReference type="Gene3D" id="1.10.287.1060">
    <property type="entry name" value="ESAT-6-like"/>
    <property type="match status" value="1"/>
</dbReference>
<evidence type="ECO:0000256" key="2">
    <source>
        <dbReference type="SAM" id="Coils"/>
    </source>
</evidence>
<gene>
    <name evidence="3" type="ORF">SAMN05445060_3089</name>
</gene>
<evidence type="ECO:0000256" key="1">
    <source>
        <dbReference type="RuleBase" id="RU362001"/>
    </source>
</evidence>
<name>A0A1N7GST3_9NOCA</name>
<evidence type="ECO:0000313" key="3">
    <source>
        <dbReference type="EMBL" id="SIS15609.1"/>
    </source>
</evidence>
<dbReference type="Pfam" id="PF06013">
    <property type="entry name" value="WXG100"/>
    <property type="match status" value="1"/>
</dbReference>
<dbReference type="STRING" id="1344003.SAMN05445060_3089"/>
<protein>
    <recommendedName>
        <fullName evidence="1">ESAT-6-like protein</fullName>
    </recommendedName>
</protein>
<dbReference type="NCBIfam" id="TIGR03930">
    <property type="entry name" value="WXG100_ESAT6"/>
    <property type="match status" value="1"/>
</dbReference>
<evidence type="ECO:0000313" key="4">
    <source>
        <dbReference type="Proteomes" id="UP000186218"/>
    </source>
</evidence>
<feature type="coiled-coil region" evidence="2">
    <location>
        <begin position="12"/>
        <end position="71"/>
    </location>
</feature>
<sequence length="95" mass="10048">MNLDTAGGHAGVQQVQGQIEEMQSLLKAVNSQVAAAASWKGSASSTFHGVAEDWQAHAGNLQRALDTMRENLNGSFQGYEQAEEQAASGFNGLKL</sequence>
<keyword evidence="4" id="KW-1185">Reference proteome</keyword>
<reference evidence="3 4" key="1">
    <citation type="submission" date="2017-01" db="EMBL/GenBank/DDBJ databases">
        <authorList>
            <person name="Mah S.A."/>
            <person name="Swanson W.J."/>
            <person name="Moy G.W."/>
            <person name="Vacquier V.D."/>
        </authorList>
    </citation>
    <scope>NUCLEOTIDE SEQUENCE [LARGE SCALE GENOMIC DNA]</scope>
    <source>
        <strain evidence="3 4">CPCC 203464</strain>
    </source>
</reference>
<proteinExistence type="inferred from homology"/>
<accession>A0A1N7GST3</accession>
<keyword evidence="2" id="KW-0175">Coiled coil</keyword>
<dbReference type="Proteomes" id="UP000186218">
    <property type="component" value="Unassembled WGS sequence"/>
</dbReference>
<dbReference type="InterPro" id="IPR036689">
    <property type="entry name" value="ESAT-6-like_sf"/>
</dbReference>
<dbReference type="InterPro" id="IPR010310">
    <property type="entry name" value="T7SS_ESAT-6-like"/>
</dbReference>
<dbReference type="EMBL" id="FTNT01000009">
    <property type="protein sequence ID" value="SIS15609.1"/>
    <property type="molecule type" value="Genomic_DNA"/>
</dbReference>
<dbReference type="AlphaFoldDB" id="A0A1N7GST3"/>
<dbReference type="RefSeq" id="WP_159441872.1">
    <property type="nucleotide sequence ID" value="NZ_FTNT01000009.1"/>
</dbReference>
<dbReference type="SUPFAM" id="SSF140453">
    <property type="entry name" value="EsxAB dimer-like"/>
    <property type="match status" value="1"/>
</dbReference>
<comment type="similarity">
    <text evidence="1">Belongs to the WXG100 family.</text>
</comment>